<evidence type="ECO:0000256" key="3">
    <source>
        <dbReference type="ARBA" id="ARBA00023136"/>
    </source>
</evidence>
<sequence length="373" mass="40427">MEATISKQGEQDEIQWKQLWSLAALYGSVVIGWIAYQRYQPKLLVQFEFTDFTFLLIAVQGIILTITPMIAGRIGDRYRFERGNRLPIISAGISFAAMIFMAVAFTLLGNPGEIFKWILPVLIVLWLMAMSIFTSPALSTIESFMPVEKLPRAMAILTIVGNLLYALEPVIVDIIDFLGAPATFITGGVVVFVSGYALKKNAAASLLKSDNKDAVANKIDSQPSQYGFILLMGIALGVATSCLFNVFPSIMDAKLADVLKGNNGGIISVGILIISALLSLPFSTLVTNYGLMRSFWISFILVLLSLAGILFLQSPLAVLLMTAIFAIGFTALSVSSLPLAIGKANYYQKVFCVGVFFAGVEGVEAIMDIFQGL</sequence>
<feature type="transmembrane region" description="Helical" evidence="4">
    <location>
        <begin position="52"/>
        <end position="74"/>
    </location>
</feature>
<dbReference type="AlphaFoldDB" id="A0A401U9L9"/>
<feature type="transmembrane region" description="Helical" evidence="4">
    <location>
        <begin position="19"/>
        <end position="36"/>
    </location>
</feature>
<feature type="transmembrane region" description="Helical" evidence="4">
    <location>
        <begin position="318"/>
        <end position="341"/>
    </location>
</feature>
<dbReference type="InterPro" id="IPR036259">
    <property type="entry name" value="MFS_trans_sf"/>
</dbReference>
<feature type="transmembrane region" description="Helical" evidence="4">
    <location>
        <begin position="178"/>
        <end position="198"/>
    </location>
</feature>
<dbReference type="InterPro" id="IPR011701">
    <property type="entry name" value="MFS"/>
</dbReference>
<keyword evidence="2 4" id="KW-1133">Transmembrane helix</keyword>
<comment type="caution">
    <text evidence="5">The sequence shown here is derived from an EMBL/GenBank/DDBJ whole genome shotgun (WGS) entry which is preliminary data.</text>
</comment>
<evidence type="ECO:0000313" key="6">
    <source>
        <dbReference type="Proteomes" id="UP000288227"/>
    </source>
</evidence>
<keyword evidence="3 4" id="KW-0472">Membrane</keyword>
<dbReference type="OrthoDB" id="976287at2"/>
<dbReference type="SUPFAM" id="SSF103473">
    <property type="entry name" value="MFS general substrate transporter"/>
    <property type="match status" value="1"/>
</dbReference>
<keyword evidence="1 4" id="KW-0812">Transmembrane</keyword>
<evidence type="ECO:0000256" key="2">
    <source>
        <dbReference type="ARBA" id="ARBA00022989"/>
    </source>
</evidence>
<feature type="transmembrane region" description="Helical" evidence="4">
    <location>
        <begin position="226"/>
        <end position="246"/>
    </location>
</feature>
<feature type="transmembrane region" description="Helical" evidence="4">
    <location>
        <begin position="114"/>
        <end position="133"/>
    </location>
</feature>
<organism evidence="5 6">
    <name type="scientific">Chryseotalea sanaruensis</name>
    <dbReference type="NCBI Taxonomy" id="2482724"/>
    <lineage>
        <taxon>Bacteria</taxon>
        <taxon>Pseudomonadati</taxon>
        <taxon>Bacteroidota</taxon>
        <taxon>Cytophagia</taxon>
        <taxon>Cytophagales</taxon>
        <taxon>Chryseotaleaceae</taxon>
        <taxon>Chryseotalea</taxon>
    </lineage>
</organism>
<reference evidence="5 6" key="1">
    <citation type="submission" date="2018-11" db="EMBL/GenBank/DDBJ databases">
        <title>Chryseotalea sanarue gen. nov., sp., nov., a member of the family Cytophagaceae, isolated from a brackish lake in Hamamatsu Japan.</title>
        <authorList>
            <person name="Maejima Y."/>
            <person name="Iino T."/>
            <person name="Muraguchi Y."/>
            <person name="Fukuda K."/>
            <person name="Ohkuma M."/>
            <person name="Moriuchi R."/>
            <person name="Dohra H."/>
            <person name="Kimbara K."/>
            <person name="Shintani M."/>
        </authorList>
    </citation>
    <scope>NUCLEOTIDE SEQUENCE [LARGE SCALE GENOMIC DNA]</scope>
    <source>
        <strain evidence="5 6">Ys</strain>
    </source>
</reference>
<dbReference type="EMBL" id="BHXQ01000003">
    <property type="protein sequence ID" value="GCC51581.1"/>
    <property type="molecule type" value="Genomic_DNA"/>
</dbReference>
<feature type="transmembrane region" description="Helical" evidence="4">
    <location>
        <begin position="294"/>
        <end position="312"/>
    </location>
</feature>
<feature type="transmembrane region" description="Helical" evidence="4">
    <location>
        <begin position="86"/>
        <end position="108"/>
    </location>
</feature>
<dbReference type="RefSeq" id="WP_127122237.1">
    <property type="nucleotide sequence ID" value="NZ_BHXQ01000003.1"/>
</dbReference>
<dbReference type="Pfam" id="PF07690">
    <property type="entry name" value="MFS_1"/>
    <property type="match status" value="1"/>
</dbReference>
<accession>A0A401U9L9</accession>
<name>A0A401U9L9_9BACT</name>
<proteinExistence type="predicted"/>
<dbReference type="Proteomes" id="UP000288227">
    <property type="component" value="Unassembled WGS sequence"/>
</dbReference>
<evidence type="ECO:0000313" key="5">
    <source>
        <dbReference type="EMBL" id="GCC51581.1"/>
    </source>
</evidence>
<feature type="transmembrane region" description="Helical" evidence="4">
    <location>
        <begin position="266"/>
        <end position="287"/>
    </location>
</feature>
<feature type="transmembrane region" description="Helical" evidence="4">
    <location>
        <begin position="153"/>
        <end position="172"/>
    </location>
</feature>
<evidence type="ECO:0000256" key="1">
    <source>
        <dbReference type="ARBA" id="ARBA00022692"/>
    </source>
</evidence>
<protein>
    <submittedName>
        <fullName evidence="5">MFS transporter</fullName>
    </submittedName>
</protein>
<dbReference type="Gene3D" id="1.20.1250.20">
    <property type="entry name" value="MFS general substrate transporter like domains"/>
    <property type="match status" value="1"/>
</dbReference>
<keyword evidence="6" id="KW-1185">Reference proteome</keyword>
<gene>
    <name evidence="5" type="ORF">SanaruYs_18070</name>
</gene>
<evidence type="ECO:0000256" key="4">
    <source>
        <dbReference type="SAM" id="Phobius"/>
    </source>
</evidence>
<dbReference type="GO" id="GO:0022857">
    <property type="term" value="F:transmembrane transporter activity"/>
    <property type="evidence" value="ECO:0007669"/>
    <property type="project" value="InterPro"/>
</dbReference>